<evidence type="ECO:0000313" key="2">
    <source>
        <dbReference type="EMBL" id="CAH3024930.1"/>
    </source>
</evidence>
<evidence type="ECO:0008006" key="4">
    <source>
        <dbReference type="Google" id="ProtNLM"/>
    </source>
</evidence>
<dbReference type="Gene3D" id="2.10.60.10">
    <property type="entry name" value="CD59"/>
    <property type="match status" value="1"/>
</dbReference>
<name>A0ABN8MAX2_9CNID</name>
<accession>A0ABN8MAX2</accession>
<feature type="transmembrane region" description="Helical" evidence="1">
    <location>
        <begin position="94"/>
        <end position="112"/>
    </location>
</feature>
<proteinExistence type="predicted"/>
<reference evidence="2 3" key="1">
    <citation type="submission" date="2022-05" db="EMBL/GenBank/DDBJ databases">
        <authorList>
            <consortium name="Genoscope - CEA"/>
            <person name="William W."/>
        </authorList>
    </citation>
    <scope>NUCLEOTIDE SEQUENCE [LARGE SCALE GENOMIC DNA]</scope>
</reference>
<evidence type="ECO:0000256" key="1">
    <source>
        <dbReference type="SAM" id="Phobius"/>
    </source>
</evidence>
<organism evidence="2 3">
    <name type="scientific">Porites evermanni</name>
    <dbReference type="NCBI Taxonomy" id="104178"/>
    <lineage>
        <taxon>Eukaryota</taxon>
        <taxon>Metazoa</taxon>
        <taxon>Cnidaria</taxon>
        <taxon>Anthozoa</taxon>
        <taxon>Hexacorallia</taxon>
        <taxon>Scleractinia</taxon>
        <taxon>Fungiina</taxon>
        <taxon>Poritidae</taxon>
        <taxon>Porites</taxon>
    </lineage>
</organism>
<evidence type="ECO:0000313" key="3">
    <source>
        <dbReference type="Proteomes" id="UP001159427"/>
    </source>
</evidence>
<protein>
    <recommendedName>
        <fullName evidence="4">UPAR/Ly6 domain-containing protein</fullName>
    </recommendedName>
</protein>
<dbReference type="InterPro" id="IPR045860">
    <property type="entry name" value="Snake_toxin-like_sf"/>
</dbReference>
<dbReference type="SUPFAM" id="SSF57302">
    <property type="entry name" value="Snake toxin-like"/>
    <property type="match status" value="1"/>
</dbReference>
<dbReference type="Proteomes" id="UP001159427">
    <property type="component" value="Unassembled WGS sequence"/>
</dbReference>
<comment type="caution">
    <text evidence="2">The sequence shown here is derived from an EMBL/GenBank/DDBJ whole genome shotgun (WGS) entry which is preliminary data.</text>
</comment>
<dbReference type="CDD" id="cd23553">
    <property type="entry name" value="TFP_LU_ECD_Ly6PGE"/>
    <property type="match status" value="1"/>
</dbReference>
<keyword evidence="1" id="KW-0812">Transmembrane</keyword>
<sequence>ADVDALKCYVCVEVGDDACSKSKLAGNQATYSWDCGVFSNRCYRAESKILGVKTVATSCATESSCKSLKDSCDNLDTCNDVTCCDTDNCNAGSVVYFSMFLMAVCCVVGLVLK</sequence>
<gene>
    <name evidence="2" type="ORF">PEVE_00024478</name>
</gene>
<keyword evidence="1" id="KW-0472">Membrane</keyword>
<feature type="non-terminal residue" evidence="2">
    <location>
        <position position="1"/>
    </location>
</feature>
<keyword evidence="3" id="KW-1185">Reference proteome</keyword>
<dbReference type="EMBL" id="CALNXI010000328">
    <property type="protein sequence ID" value="CAH3024930.1"/>
    <property type="molecule type" value="Genomic_DNA"/>
</dbReference>
<keyword evidence="1" id="KW-1133">Transmembrane helix</keyword>